<dbReference type="SUPFAM" id="SSF48208">
    <property type="entry name" value="Six-hairpin glycosidases"/>
    <property type="match status" value="1"/>
</dbReference>
<comment type="caution">
    <text evidence="4">The sequence shown here is derived from an EMBL/GenBank/DDBJ whole genome shotgun (WGS) entry which is preliminary data.</text>
</comment>
<evidence type="ECO:0000313" key="4">
    <source>
        <dbReference type="EMBL" id="HIS79482.1"/>
    </source>
</evidence>
<dbReference type="PANTHER" id="PTHR31084">
    <property type="entry name" value="ALPHA-L-FUCOSIDASE 2"/>
    <property type="match status" value="1"/>
</dbReference>
<feature type="domain" description="Alpha fucosidase A-like C-terminal" evidence="2">
    <location>
        <begin position="680"/>
        <end position="731"/>
    </location>
</feature>
<evidence type="ECO:0000259" key="2">
    <source>
        <dbReference type="Pfam" id="PF21307"/>
    </source>
</evidence>
<dbReference type="GO" id="GO:0005975">
    <property type="term" value="P:carbohydrate metabolic process"/>
    <property type="evidence" value="ECO:0007669"/>
    <property type="project" value="InterPro"/>
</dbReference>
<name>A0A9D1FTF5_9FIRM</name>
<dbReference type="Pfam" id="PF21307">
    <property type="entry name" value="Glyco_hydro_95_C"/>
    <property type="match status" value="1"/>
</dbReference>
<proteinExistence type="predicted"/>
<dbReference type="GO" id="GO:0004560">
    <property type="term" value="F:alpha-L-fucosidase activity"/>
    <property type="evidence" value="ECO:0007669"/>
    <property type="project" value="InterPro"/>
</dbReference>
<evidence type="ECO:0000259" key="1">
    <source>
        <dbReference type="Pfam" id="PF14498"/>
    </source>
</evidence>
<dbReference type="InterPro" id="IPR049053">
    <property type="entry name" value="AFCA-like_C"/>
</dbReference>
<reference evidence="4" key="2">
    <citation type="journal article" date="2021" name="PeerJ">
        <title>Extensive microbial diversity within the chicken gut microbiome revealed by metagenomics and culture.</title>
        <authorList>
            <person name="Gilroy R."/>
            <person name="Ravi A."/>
            <person name="Getino M."/>
            <person name="Pursley I."/>
            <person name="Horton D.L."/>
            <person name="Alikhan N.F."/>
            <person name="Baker D."/>
            <person name="Gharbi K."/>
            <person name="Hall N."/>
            <person name="Watson M."/>
            <person name="Adriaenssens E.M."/>
            <person name="Foster-Nyarko E."/>
            <person name="Jarju S."/>
            <person name="Secka A."/>
            <person name="Antonio M."/>
            <person name="Oren A."/>
            <person name="Chaudhuri R.R."/>
            <person name="La Ragione R."/>
            <person name="Hildebrand F."/>
            <person name="Pallen M.J."/>
        </authorList>
    </citation>
    <scope>NUCLEOTIDE SEQUENCE</scope>
    <source>
        <strain evidence="4">6086</strain>
    </source>
</reference>
<dbReference type="Gene3D" id="1.50.10.10">
    <property type="match status" value="1"/>
</dbReference>
<dbReference type="Pfam" id="PF14498">
    <property type="entry name" value="Glyco_hyd_65N_2"/>
    <property type="match status" value="1"/>
</dbReference>
<dbReference type="InterPro" id="IPR054363">
    <property type="entry name" value="GH95_cat"/>
</dbReference>
<dbReference type="PIRSF" id="PIRSF007663">
    <property type="entry name" value="UCP007663"/>
    <property type="match status" value="1"/>
</dbReference>
<dbReference type="InterPro" id="IPR027414">
    <property type="entry name" value="GH95_N_dom"/>
</dbReference>
<feature type="domain" description="Glycosyl hydrolase family 95 N-terminal" evidence="1">
    <location>
        <begin position="3"/>
        <end position="238"/>
    </location>
</feature>
<dbReference type="InterPro" id="IPR016518">
    <property type="entry name" value="Alpha-L-fucosidase"/>
</dbReference>
<dbReference type="EMBL" id="DVJM01000189">
    <property type="protein sequence ID" value="HIS79482.1"/>
    <property type="molecule type" value="Genomic_DNA"/>
</dbReference>
<dbReference type="InterPro" id="IPR012341">
    <property type="entry name" value="6hp_glycosidase-like_sf"/>
</dbReference>
<keyword evidence="4" id="KW-0378">Hydrolase</keyword>
<sequence>MKLWYTREALEWTQALPIGNGHLGAMCYGGASGRFDLSENTCWSGENQPCPLDKNAGEKMHRAREYLLAGDYEQADRLLESCIGQKGNYGTQVPLGRLMATLEAEPVSQTRELELETGLALDGIALEGGKVRRESFASNPDKVMAVRMTAQGERRTFCLWTEGWSQPCHTDWDETAHTLTVSGRALENIHSDGLTGVSYCICLHYETDGEVSWNRRGLVMENASALTVFLTAATDFSGNNPEELCRRRVLKAVAKGYDAVRADHLAEHTKAMNRCTFTMPDTRAQLPTDERIRAFAEHDGGDNGLISLFFQYGRYLLFGSSRPDSLLPAALQGVWNDDRACRMEWTDDMHLDINTQMNYYPAEKTGLGDCAAPLLRWIRDILAPNGTKTAQTLYGAQGWCAHTISNAFGWAAPGWDISWGFSISCGGWIALSIWEHYQYTEDRAFLSDYYETLRESARFLCDILMEEPKSGELVTVPSYSPENAFLWEGKPHCLAVGGTFDTAVTRAVFLAVREAASILGREDDFTRSLAKVLDRLPPFRAGKHGQLMEWHEDFEEVYSDHRHMSHVLSLHPLGLLSPDRDPALCEAVRTTLRRRLGENAKDIVYANWAGALLILFHARLREREKAGEFIKPMISFLSRDNMMITHQGPTTSITGGIYELDGNTGFTAGVAEMLLQDGAQGELLLLPAVPAEWKTGSFTGLRAHGGHEVSVSWDETSLSGSLLPARDAQLLLRAYGQEQKITVSVGQPAVFHFQR</sequence>
<dbReference type="InterPro" id="IPR008928">
    <property type="entry name" value="6-hairpin_glycosidase_sf"/>
</dbReference>
<evidence type="ECO:0000259" key="3">
    <source>
        <dbReference type="Pfam" id="PF22124"/>
    </source>
</evidence>
<reference evidence="4" key="1">
    <citation type="submission" date="2020-10" db="EMBL/GenBank/DDBJ databases">
        <authorList>
            <person name="Gilroy R."/>
        </authorList>
    </citation>
    <scope>NUCLEOTIDE SEQUENCE</scope>
    <source>
        <strain evidence="4">6086</strain>
    </source>
</reference>
<organism evidence="4 5">
    <name type="scientific">Candidatus Caccousia stercoris</name>
    <dbReference type="NCBI Taxonomy" id="2840723"/>
    <lineage>
        <taxon>Bacteria</taxon>
        <taxon>Bacillati</taxon>
        <taxon>Bacillota</taxon>
        <taxon>Clostridia</taxon>
        <taxon>Eubacteriales</taxon>
        <taxon>Oscillospiraceae</taxon>
        <taxon>Oscillospiraceae incertae sedis</taxon>
        <taxon>Candidatus Caccousia</taxon>
    </lineage>
</organism>
<accession>A0A9D1FTF5</accession>
<protein>
    <submittedName>
        <fullName evidence="4">Glycoside hydrolase N-terminal domain-containing protein</fullName>
    </submittedName>
</protein>
<dbReference type="Pfam" id="PF22124">
    <property type="entry name" value="Glyco_hydro_95_cat"/>
    <property type="match status" value="1"/>
</dbReference>
<dbReference type="Proteomes" id="UP000824141">
    <property type="component" value="Unassembled WGS sequence"/>
</dbReference>
<evidence type="ECO:0000313" key="5">
    <source>
        <dbReference type="Proteomes" id="UP000824141"/>
    </source>
</evidence>
<dbReference type="AlphaFoldDB" id="A0A9D1FTF5"/>
<dbReference type="PANTHER" id="PTHR31084:SF0">
    <property type="entry name" value="ALPHA-L-FUCOSIDASE 2"/>
    <property type="match status" value="1"/>
</dbReference>
<gene>
    <name evidence="4" type="ORF">IAD03_08945</name>
</gene>
<feature type="domain" description="Glycosyl hydrolase family 95 catalytic" evidence="3">
    <location>
        <begin position="256"/>
        <end position="674"/>
    </location>
</feature>